<accession>A0A9X1LFZ6</accession>
<comment type="caution">
    <text evidence="1">The sequence shown here is derived from an EMBL/GenBank/DDBJ whole genome shotgun (WGS) entry which is preliminary data.</text>
</comment>
<keyword evidence="2" id="KW-1185">Reference proteome</keyword>
<sequence length="54" mass="6372">MSTSERITVKSTAFSDFIRHGSSREKRKFFDKVVRETIKEQKEVIALAERTKRI</sequence>
<protein>
    <submittedName>
        <fullName evidence="1">Uncharacterized protein</fullName>
    </submittedName>
</protein>
<organism evidence="1 2">
    <name type="scientific">Marinomonas algarum</name>
    <dbReference type="NCBI Taxonomy" id="2883105"/>
    <lineage>
        <taxon>Bacteria</taxon>
        <taxon>Pseudomonadati</taxon>
        <taxon>Pseudomonadota</taxon>
        <taxon>Gammaproteobacteria</taxon>
        <taxon>Oceanospirillales</taxon>
        <taxon>Oceanospirillaceae</taxon>
        <taxon>Marinomonas</taxon>
    </lineage>
</organism>
<dbReference type="EMBL" id="JAJATW010000052">
    <property type="protein sequence ID" value="MCB5163195.1"/>
    <property type="molecule type" value="Genomic_DNA"/>
</dbReference>
<gene>
    <name evidence="1" type="ORF">LG368_15145</name>
</gene>
<evidence type="ECO:0000313" key="2">
    <source>
        <dbReference type="Proteomes" id="UP001139095"/>
    </source>
</evidence>
<proteinExistence type="predicted"/>
<dbReference type="Proteomes" id="UP001139095">
    <property type="component" value="Unassembled WGS sequence"/>
</dbReference>
<name>A0A9X1LFZ6_9GAMM</name>
<evidence type="ECO:0000313" key="1">
    <source>
        <dbReference type="EMBL" id="MCB5163195.1"/>
    </source>
</evidence>
<dbReference type="AlphaFoldDB" id="A0A9X1LFZ6"/>
<reference evidence="1" key="1">
    <citation type="submission" date="2021-10" db="EMBL/GenBank/DDBJ databases">
        <title>Marinomonas pontica sp. nov., isolated from the Black Sea.</title>
        <authorList>
            <person name="Zhao L.-H."/>
            <person name="Xue J.-H."/>
        </authorList>
    </citation>
    <scope>NUCLEOTIDE SEQUENCE</scope>
    <source>
        <strain evidence="1">E8</strain>
    </source>
</reference>
<dbReference type="RefSeq" id="WP_226755529.1">
    <property type="nucleotide sequence ID" value="NZ_JAJATW010000052.1"/>
</dbReference>